<dbReference type="Proteomes" id="UP000236394">
    <property type="component" value="Unassembled WGS sequence"/>
</dbReference>
<evidence type="ECO:0000256" key="8">
    <source>
        <dbReference type="ARBA" id="ARBA00023136"/>
    </source>
</evidence>
<evidence type="ECO:0000256" key="1">
    <source>
        <dbReference type="ARBA" id="ARBA00004651"/>
    </source>
</evidence>
<dbReference type="InterPro" id="IPR040690">
    <property type="entry name" value="FtsX_ECD"/>
</dbReference>
<dbReference type="AlphaFoldDB" id="A0A2J8B0M9"/>
<name>A0A2J8B0M9_9FIRM</name>
<dbReference type="Pfam" id="PF02687">
    <property type="entry name" value="FtsX"/>
    <property type="match status" value="1"/>
</dbReference>
<feature type="transmembrane region" description="Helical" evidence="11">
    <location>
        <begin position="224"/>
        <end position="247"/>
    </location>
</feature>
<comment type="caution">
    <text evidence="14">The sequence shown here is derived from an EMBL/GenBank/DDBJ whole genome shotgun (WGS) entry which is preliminary data.</text>
</comment>
<evidence type="ECO:0000256" key="9">
    <source>
        <dbReference type="ARBA" id="ARBA00023306"/>
    </source>
</evidence>
<dbReference type="InterPro" id="IPR003838">
    <property type="entry name" value="ABC3_permease_C"/>
</dbReference>
<evidence type="ECO:0000256" key="3">
    <source>
        <dbReference type="ARBA" id="ARBA00021907"/>
    </source>
</evidence>
<evidence type="ECO:0000256" key="11">
    <source>
        <dbReference type="SAM" id="Phobius"/>
    </source>
</evidence>
<feature type="domain" description="FtsX extracellular" evidence="13">
    <location>
        <begin position="61"/>
        <end position="151"/>
    </location>
</feature>
<evidence type="ECO:0000313" key="15">
    <source>
        <dbReference type="Proteomes" id="UP000236394"/>
    </source>
</evidence>
<evidence type="ECO:0000313" key="14">
    <source>
        <dbReference type="EMBL" id="PNH18323.1"/>
    </source>
</evidence>
<evidence type="ECO:0000256" key="2">
    <source>
        <dbReference type="ARBA" id="ARBA00007379"/>
    </source>
</evidence>
<dbReference type="InterPro" id="IPR058204">
    <property type="entry name" value="FtsX_firmicutes-type"/>
</dbReference>
<feature type="transmembrane region" description="Helical" evidence="11">
    <location>
        <begin position="267"/>
        <end position="291"/>
    </location>
</feature>
<comment type="function">
    <text evidence="10">Part of the ABC transporter FtsEX involved in asymmetric cellular division facilitating the initiation of sporulation.</text>
</comment>
<sequence>MKIRVFFHSIKESLHNIFSHPLLTLASVTTMTLMLTLIGAFALFSLNINSLVHRISQEPPVEVFLKPGADEQTMNTLVQAVENYKGTLSYTKNTSDENFRKFKESMGKDASSLDYFDSSLIPASVVVKLKSPEEINGFKAQIEGVPGVERIDYSQTIGDTLIKANRWVNIGSLAVFFVLFIVAFFIISNMVRISVFSRGTEIEIMKYIGATNAYIRIPYVLEGAITGLFGAIISWIILYFAYEAIYIKLMANTDVNSIYALLKIDLIAWKIMVITAAIGMFVGMFGSIMSVRRHVKV</sequence>
<protein>
    <recommendedName>
        <fullName evidence="3 10">Cell division protein FtsX</fullName>
    </recommendedName>
</protein>
<keyword evidence="9 10" id="KW-0131">Cell cycle</keyword>
<keyword evidence="6 11" id="KW-0812">Transmembrane</keyword>
<organism evidence="14 15">
    <name type="scientific">Mageeibacillus indolicus</name>
    <dbReference type="NCBI Taxonomy" id="884684"/>
    <lineage>
        <taxon>Bacteria</taxon>
        <taxon>Bacillati</taxon>
        <taxon>Bacillota</taxon>
        <taxon>Clostridia</taxon>
        <taxon>Eubacteriales</taxon>
        <taxon>Oscillospiraceae</taxon>
        <taxon>Mageeibacillus</taxon>
    </lineage>
</organism>
<feature type="transmembrane region" description="Helical" evidence="11">
    <location>
        <begin position="21"/>
        <end position="44"/>
    </location>
</feature>
<evidence type="ECO:0000259" key="13">
    <source>
        <dbReference type="Pfam" id="PF18075"/>
    </source>
</evidence>
<evidence type="ECO:0000259" key="12">
    <source>
        <dbReference type="Pfam" id="PF02687"/>
    </source>
</evidence>
<dbReference type="GO" id="GO:0051301">
    <property type="term" value="P:cell division"/>
    <property type="evidence" value="ECO:0007669"/>
    <property type="project" value="UniProtKB-KW"/>
</dbReference>
<comment type="subcellular location">
    <subcellularLocation>
        <location evidence="1">Cell membrane</location>
        <topology evidence="1">Multi-pass membrane protein</topology>
    </subcellularLocation>
</comment>
<dbReference type="PANTHER" id="PTHR47755">
    <property type="entry name" value="CELL DIVISION PROTEIN FTSX"/>
    <property type="match status" value="1"/>
</dbReference>
<dbReference type="Pfam" id="PF18075">
    <property type="entry name" value="FtsX_ECD"/>
    <property type="match status" value="1"/>
</dbReference>
<evidence type="ECO:0000256" key="4">
    <source>
        <dbReference type="ARBA" id="ARBA00022475"/>
    </source>
</evidence>
<evidence type="ECO:0000256" key="5">
    <source>
        <dbReference type="ARBA" id="ARBA00022618"/>
    </source>
</evidence>
<dbReference type="EMBL" id="NBZD01000003">
    <property type="protein sequence ID" value="PNH18323.1"/>
    <property type="molecule type" value="Genomic_DNA"/>
</dbReference>
<proteinExistence type="inferred from homology"/>
<dbReference type="RefSeq" id="WP_034574851.1">
    <property type="nucleotide sequence ID" value="NZ_NBZD01000003.1"/>
</dbReference>
<dbReference type="PIRSF" id="PIRSF003097">
    <property type="entry name" value="FtsX"/>
    <property type="match status" value="1"/>
</dbReference>
<comment type="similarity">
    <text evidence="2 10">Belongs to the ABC-4 integral membrane protein family. FtsX subfamily.</text>
</comment>
<dbReference type="InterPro" id="IPR004513">
    <property type="entry name" value="FtsX"/>
</dbReference>
<evidence type="ECO:0000256" key="6">
    <source>
        <dbReference type="ARBA" id="ARBA00022692"/>
    </source>
</evidence>
<dbReference type="GO" id="GO:0005886">
    <property type="term" value="C:plasma membrane"/>
    <property type="evidence" value="ECO:0007669"/>
    <property type="project" value="UniProtKB-SubCell"/>
</dbReference>
<keyword evidence="7 11" id="KW-1133">Transmembrane helix</keyword>
<dbReference type="Gene3D" id="3.30.70.3040">
    <property type="match status" value="1"/>
</dbReference>
<feature type="domain" description="ABC3 transporter permease C-terminal" evidence="12">
    <location>
        <begin position="174"/>
        <end position="294"/>
    </location>
</feature>
<gene>
    <name evidence="14" type="ORF">B7R76_05625</name>
</gene>
<reference evidence="15" key="1">
    <citation type="submission" date="2017-04" db="EMBL/GenBank/DDBJ databases">
        <authorList>
            <person name="Bumgarner R.E."/>
            <person name="Fredricks D.N."/>
            <person name="Srinivasan S."/>
        </authorList>
    </citation>
    <scope>NUCLEOTIDE SEQUENCE [LARGE SCALE GENOMIC DNA]</scope>
    <source>
        <strain evidence="15">KA00405</strain>
    </source>
</reference>
<dbReference type="PANTHER" id="PTHR47755:SF1">
    <property type="entry name" value="CELL DIVISION PROTEIN FTSX"/>
    <property type="match status" value="1"/>
</dbReference>
<keyword evidence="8 10" id="KW-0472">Membrane</keyword>
<feature type="transmembrane region" description="Helical" evidence="11">
    <location>
        <begin position="167"/>
        <end position="188"/>
    </location>
</feature>
<accession>A0A2J8B0M9</accession>
<evidence type="ECO:0000256" key="10">
    <source>
        <dbReference type="PIRNR" id="PIRNR003097"/>
    </source>
</evidence>
<dbReference type="NCBIfam" id="NF038347">
    <property type="entry name" value="FtsX_Gpos"/>
    <property type="match status" value="1"/>
</dbReference>
<keyword evidence="5 10" id="KW-0132">Cell division</keyword>
<evidence type="ECO:0000256" key="7">
    <source>
        <dbReference type="ARBA" id="ARBA00022989"/>
    </source>
</evidence>
<keyword evidence="4 10" id="KW-1003">Cell membrane</keyword>